<name>A0A7W4V1G0_9MICO</name>
<dbReference type="InterPro" id="IPR036188">
    <property type="entry name" value="FAD/NAD-bd_sf"/>
</dbReference>
<proteinExistence type="predicted"/>
<dbReference type="InterPro" id="IPR002938">
    <property type="entry name" value="FAD-bd"/>
</dbReference>
<gene>
    <name evidence="6" type="ORF">FHX49_000622</name>
</gene>
<keyword evidence="7" id="KW-1185">Reference proteome</keyword>
<evidence type="ECO:0000256" key="1">
    <source>
        <dbReference type="ARBA" id="ARBA00022630"/>
    </source>
</evidence>
<keyword evidence="4" id="KW-0503">Monooxygenase</keyword>
<evidence type="ECO:0000259" key="5">
    <source>
        <dbReference type="Pfam" id="PF01494"/>
    </source>
</evidence>
<sequence length="440" mass="47571">MTYDLTVLIAGGGVGGLALAQGLKKQGIHVRLFERQPEGSAAGYRLHMNGDGGTALEALLPPHLFELYLDTSRTDPEHERLVFLDNRLRFLGGRPHLGALVRHRRKDTAVNRSTLRQILLSGLDDVIERGEVVGFEEDASGVTVILADGRRERGDVLVGFDGVHSRVRAQRLPEAAVVDLGLNGIYGRTPLPPDLQRSIVPELLDGFVIVMGPRLLENGVLAMGAFTPRVPVAEAAEARGLFPDLAPVGPYMMLGAGVPESVWSEVGAEPADASPEQLKAALQVLVRGWHPQIVEMVDRATPGDLFLTQLRYVDAPESWTASRVTLAGDAIHGMPPTLGVGANLALRDAQVLAGALVSVRDGRAASVTDAIGDYEREMRSYAFPLLRRAITQEGSASGFTPRGMLRLMRMVGVRRLVRAARSRKNTVGRLVGTEQKRNHS</sequence>
<dbReference type="RefSeq" id="WP_165141867.1">
    <property type="nucleotide sequence ID" value="NZ_CP049255.1"/>
</dbReference>
<dbReference type="EMBL" id="JACHWQ010000001">
    <property type="protein sequence ID" value="MBB2975081.1"/>
    <property type="molecule type" value="Genomic_DNA"/>
</dbReference>
<evidence type="ECO:0000313" key="7">
    <source>
        <dbReference type="Proteomes" id="UP000529310"/>
    </source>
</evidence>
<dbReference type="Gene3D" id="3.50.50.60">
    <property type="entry name" value="FAD/NAD(P)-binding domain"/>
    <property type="match status" value="1"/>
</dbReference>
<dbReference type="GO" id="GO:0071949">
    <property type="term" value="F:FAD binding"/>
    <property type="evidence" value="ECO:0007669"/>
    <property type="project" value="InterPro"/>
</dbReference>
<dbReference type="AlphaFoldDB" id="A0A7W4V1G0"/>
<feature type="domain" description="FAD-binding" evidence="5">
    <location>
        <begin position="317"/>
        <end position="382"/>
    </location>
</feature>
<organism evidence="6 7">
    <name type="scientific">Microbacterium endophyticum</name>
    <dbReference type="NCBI Taxonomy" id="1526412"/>
    <lineage>
        <taxon>Bacteria</taxon>
        <taxon>Bacillati</taxon>
        <taxon>Actinomycetota</taxon>
        <taxon>Actinomycetes</taxon>
        <taxon>Micrococcales</taxon>
        <taxon>Microbacteriaceae</taxon>
        <taxon>Microbacterium</taxon>
    </lineage>
</organism>
<reference evidence="6 7" key="1">
    <citation type="submission" date="2020-08" db="EMBL/GenBank/DDBJ databases">
        <title>Sequencing the genomes of 1000 actinobacteria strains.</title>
        <authorList>
            <person name="Klenk H.-P."/>
        </authorList>
    </citation>
    <scope>NUCLEOTIDE SEQUENCE [LARGE SCALE GENOMIC DNA]</scope>
    <source>
        <strain evidence="6 7">DSM 27099</strain>
    </source>
</reference>
<dbReference type="Pfam" id="PF13450">
    <property type="entry name" value="NAD_binding_8"/>
    <property type="match status" value="1"/>
</dbReference>
<dbReference type="Pfam" id="PF01494">
    <property type="entry name" value="FAD_binding_3"/>
    <property type="match status" value="1"/>
</dbReference>
<evidence type="ECO:0000256" key="2">
    <source>
        <dbReference type="ARBA" id="ARBA00022827"/>
    </source>
</evidence>
<evidence type="ECO:0000256" key="3">
    <source>
        <dbReference type="ARBA" id="ARBA00023002"/>
    </source>
</evidence>
<dbReference type="GO" id="GO:0004497">
    <property type="term" value="F:monooxygenase activity"/>
    <property type="evidence" value="ECO:0007669"/>
    <property type="project" value="UniProtKB-KW"/>
</dbReference>
<dbReference type="Proteomes" id="UP000529310">
    <property type="component" value="Unassembled WGS sequence"/>
</dbReference>
<keyword evidence="2" id="KW-0274">FAD</keyword>
<evidence type="ECO:0000313" key="6">
    <source>
        <dbReference type="EMBL" id="MBB2975081.1"/>
    </source>
</evidence>
<dbReference type="PANTHER" id="PTHR47178">
    <property type="entry name" value="MONOOXYGENASE, FAD-BINDING"/>
    <property type="match status" value="1"/>
</dbReference>
<keyword evidence="1" id="KW-0285">Flavoprotein</keyword>
<dbReference type="PANTHER" id="PTHR47178:SF6">
    <property type="entry name" value="FAD-BINDING DOMAIN-CONTAINING PROTEIN"/>
    <property type="match status" value="1"/>
</dbReference>
<protein>
    <submittedName>
        <fullName evidence="6">2-polyprenyl-6-methoxyphenol hydroxylase-like FAD-dependent oxidoreductase</fullName>
    </submittedName>
</protein>
<dbReference type="PRINTS" id="PR00420">
    <property type="entry name" value="RNGMNOXGNASE"/>
</dbReference>
<dbReference type="SUPFAM" id="SSF51905">
    <property type="entry name" value="FAD/NAD(P)-binding domain"/>
    <property type="match status" value="1"/>
</dbReference>
<comment type="caution">
    <text evidence="6">The sequence shown here is derived from an EMBL/GenBank/DDBJ whole genome shotgun (WGS) entry which is preliminary data.</text>
</comment>
<accession>A0A7W4V1G0</accession>
<evidence type="ECO:0000256" key="4">
    <source>
        <dbReference type="ARBA" id="ARBA00023033"/>
    </source>
</evidence>
<keyword evidence="3" id="KW-0560">Oxidoreductase</keyword>